<evidence type="ECO:0000256" key="12">
    <source>
        <dbReference type="PIRNR" id="PIRNR006446"/>
    </source>
</evidence>
<dbReference type="InterPro" id="IPR002585">
    <property type="entry name" value="Cyt-d_ubiquinol_oxidase_su_1"/>
</dbReference>
<keyword evidence="8 12" id="KW-0249">Electron transport</keyword>
<evidence type="ECO:0000256" key="5">
    <source>
        <dbReference type="ARBA" id="ARBA00022617"/>
    </source>
</evidence>
<protein>
    <submittedName>
        <fullName evidence="13">Cytochrome ubiquinol oxidase subunit I</fullName>
    </submittedName>
</protein>
<proteinExistence type="inferred from homology"/>
<feature type="transmembrane region" description="Helical" evidence="12">
    <location>
        <begin position="214"/>
        <end position="236"/>
    </location>
</feature>
<evidence type="ECO:0000256" key="7">
    <source>
        <dbReference type="ARBA" id="ARBA00022723"/>
    </source>
</evidence>
<accession>A0ABY5DL88</accession>
<organism evidence="13 14">
    <name type="scientific">Candidatus Comchoanobacter bicostacola</name>
    <dbReference type="NCBI Taxonomy" id="2919598"/>
    <lineage>
        <taxon>Bacteria</taxon>
        <taxon>Pseudomonadati</taxon>
        <taxon>Pseudomonadota</taxon>
        <taxon>Gammaproteobacteria</taxon>
        <taxon>Candidatus Comchoanobacterales</taxon>
        <taxon>Candidatus Comchoanobacteraceae</taxon>
        <taxon>Candidatus Comchoanobacter</taxon>
    </lineage>
</organism>
<feature type="transmembrane region" description="Helical" evidence="12">
    <location>
        <begin position="354"/>
        <end position="376"/>
    </location>
</feature>
<feature type="transmembrane region" description="Helical" evidence="12">
    <location>
        <begin position="96"/>
        <end position="119"/>
    </location>
</feature>
<feature type="transmembrane region" description="Helical" evidence="12">
    <location>
        <begin position="404"/>
        <end position="425"/>
    </location>
</feature>
<keyword evidence="9 12" id="KW-1133">Transmembrane helix</keyword>
<dbReference type="Proteomes" id="UP001055955">
    <property type="component" value="Chromosome"/>
</dbReference>
<dbReference type="PANTHER" id="PTHR30365">
    <property type="entry name" value="CYTOCHROME D UBIQUINOL OXIDASE"/>
    <property type="match status" value="1"/>
</dbReference>
<evidence type="ECO:0000313" key="13">
    <source>
        <dbReference type="EMBL" id="UTC24550.1"/>
    </source>
</evidence>
<evidence type="ECO:0000256" key="8">
    <source>
        <dbReference type="ARBA" id="ARBA00022982"/>
    </source>
</evidence>
<comment type="subcellular location">
    <subcellularLocation>
        <location evidence="12">Cell inner membrane</location>
    </subcellularLocation>
    <subcellularLocation>
        <location evidence="1">Cell membrane</location>
        <topology evidence="1">Multi-pass membrane protein</topology>
    </subcellularLocation>
</comment>
<dbReference type="RefSeq" id="WP_258568334.1">
    <property type="nucleotide sequence ID" value="NZ_CP092900.1"/>
</dbReference>
<dbReference type="PANTHER" id="PTHR30365:SF14">
    <property type="entry name" value="CYTOCHROME BD MENAQUINOL OXIDASE SUBUNIT I-RELATED"/>
    <property type="match status" value="1"/>
</dbReference>
<evidence type="ECO:0000256" key="1">
    <source>
        <dbReference type="ARBA" id="ARBA00004651"/>
    </source>
</evidence>
<evidence type="ECO:0000256" key="10">
    <source>
        <dbReference type="ARBA" id="ARBA00023004"/>
    </source>
</evidence>
<comment type="similarity">
    <text evidence="2 12">Belongs to the cytochrome ubiquinol oxidase subunit 1 family.</text>
</comment>
<evidence type="ECO:0000256" key="3">
    <source>
        <dbReference type="ARBA" id="ARBA00022448"/>
    </source>
</evidence>
<keyword evidence="5 12" id="KW-0349">Heme</keyword>
<keyword evidence="6 12" id="KW-0812">Transmembrane</keyword>
<keyword evidence="3 12" id="KW-0813">Transport</keyword>
<evidence type="ECO:0000256" key="6">
    <source>
        <dbReference type="ARBA" id="ARBA00022692"/>
    </source>
</evidence>
<evidence type="ECO:0000256" key="11">
    <source>
        <dbReference type="ARBA" id="ARBA00023136"/>
    </source>
</evidence>
<keyword evidence="14" id="KW-1185">Reference proteome</keyword>
<evidence type="ECO:0000256" key="2">
    <source>
        <dbReference type="ARBA" id="ARBA00009819"/>
    </source>
</evidence>
<evidence type="ECO:0000256" key="4">
    <source>
        <dbReference type="ARBA" id="ARBA00022475"/>
    </source>
</evidence>
<name>A0ABY5DL88_9GAMM</name>
<keyword evidence="4 12" id="KW-1003">Cell membrane</keyword>
<dbReference type="PIRSF" id="PIRSF006446">
    <property type="entry name" value="Cyt_quinol_oxidase_1"/>
    <property type="match status" value="1"/>
</dbReference>
<feature type="transmembrane region" description="Helical" evidence="12">
    <location>
        <begin position="321"/>
        <end position="345"/>
    </location>
</feature>
<gene>
    <name evidence="13" type="ORF">MMH89_00005</name>
</gene>
<dbReference type="Pfam" id="PF01654">
    <property type="entry name" value="Cyt_bd_oxida_I"/>
    <property type="match status" value="1"/>
</dbReference>
<feature type="transmembrane region" description="Helical" evidence="12">
    <location>
        <begin position="12"/>
        <end position="37"/>
    </location>
</feature>
<sequence length="454" mass="50407">MLWTTEVLSRIQFAFTITFHGVFPTLNVGLGVFLVYWESLYLKTGAPFYKSLCQFWSKIFALSFGMGVVSGVVLAYELGANFSGFTYFAGNILGPLMTMETLSAFFLEAGFLGIMLFGWEKVTARTHFLSTCFVCAGTIISLMWIMSANSFMHTPAGYLIEDGVLVPDSWLSAIFNPSYIVRSSHMLIASLLSTCFVIMGISSYYLIKRQSVTYASASFIPALFVAVVLSITQVGLGDLVGINVLENQPIKTAAMEGNWQTQAGAPLILFAIPDQKNQRNLYEIKIPKLASLINTHSWDGVLPGLDQAPLDRQPPVASVFFTFRIMVGIGFLFVLLSSLGAYFVYKKNLPRKRWYLRLLVASMPLGFVATICGWMTSEIGRQPWTVYNLLLTKDSVSRLPAEQVMVSLLTIFVVYMSFFAAYLYFMCKTVRKGPGDLSPPDGLGYLISSVSKYD</sequence>
<reference evidence="13 14" key="1">
    <citation type="journal article" date="2022" name="Nat. Microbiol.">
        <title>The microbiome of a bacterivorous marine choanoflagellate contains a resource-demanding obligate bacterial associate.</title>
        <authorList>
            <person name="Needham D.M."/>
            <person name="Poirier C."/>
            <person name="Bachy C."/>
            <person name="George E.E."/>
            <person name="Wilken S."/>
            <person name="Yung C.C.M."/>
            <person name="Limardo A.J."/>
            <person name="Morando M."/>
            <person name="Sudek L."/>
            <person name="Malmstrom R.R."/>
            <person name="Keeling P.J."/>
            <person name="Santoro A.E."/>
            <person name="Worden A.Z."/>
        </authorList>
    </citation>
    <scope>NUCLEOTIDE SEQUENCE [LARGE SCALE GENOMIC DNA]</scope>
    <source>
        <strain evidence="13 14">Comchoano-1</strain>
    </source>
</reference>
<keyword evidence="7 12" id="KW-0479">Metal-binding</keyword>
<feature type="transmembrane region" description="Helical" evidence="12">
    <location>
        <begin position="126"/>
        <end position="146"/>
    </location>
</feature>
<feature type="transmembrane region" description="Helical" evidence="12">
    <location>
        <begin position="58"/>
        <end position="76"/>
    </location>
</feature>
<feature type="transmembrane region" description="Helical" evidence="12">
    <location>
        <begin position="186"/>
        <end position="207"/>
    </location>
</feature>
<dbReference type="EMBL" id="CP092900">
    <property type="protein sequence ID" value="UTC24550.1"/>
    <property type="molecule type" value="Genomic_DNA"/>
</dbReference>
<evidence type="ECO:0000256" key="9">
    <source>
        <dbReference type="ARBA" id="ARBA00022989"/>
    </source>
</evidence>
<evidence type="ECO:0000313" key="14">
    <source>
        <dbReference type="Proteomes" id="UP001055955"/>
    </source>
</evidence>
<keyword evidence="11 12" id="KW-0472">Membrane</keyword>
<keyword evidence="10 12" id="KW-0408">Iron</keyword>